<name>A0A319DX62_ASPSB</name>
<feature type="region of interest" description="Disordered" evidence="1">
    <location>
        <begin position="85"/>
        <end position="119"/>
    </location>
</feature>
<dbReference type="Proteomes" id="UP000248423">
    <property type="component" value="Unassembled WGS sequence"/>
</dbReference>
<evidence type="ECO:0000256" key="1">
    <source>
        <dbReference type="SAM" id="MobiDB-lite"/>
    </source>
</evidence>
<dbReference type="OrthoDB" id="6108017at2759"/>
<proteinExistence type="predicted"/>
<sequence>MQSQIDRRDKMNAQLNDDVNKSREKIERLLRNIEELQHSDSETQLQVRRLERDLREEREKSLRVERELDGWRALRVERGSVLGRGHVGAFSDAGSRRGSSVYGSGEVPQRMPSNTKGFL</sequence>
<gene>
    <name evidence="2" type="ORF">BO78DRAFT_222830</name>
</gene>
<feature type="region of interest" description="Disordered" evidence="1">
    <location>
        <begin position="1"/>
        <end position="20"/>
    </location>
</feature>
<protein>
    <submittedName>
        <fullName evidence="2">Uncharacterized protein</fullName>
    </submittedName>
</protein>
<feature type="compositionally biased region" description="Low complexity" evidence="1">
    <location>
        <begin position="96"/>
        <end position="105"/>
    </location>
</feature>
<dbReference type="EMBL" id="KZ826395">
    <property type="protein sequence ID" value="PYI02411.1"/>
    <property type="molecule type" value="Genomic_DNA"/>
</dbReference>
<dbReference type="VEuPathDB" id="FungiDB:BO78DRAFT_222830"/>
<dbReference type="AlphaFoldDB" id="A0A319DX62"/>
<keyword evidence="3" id="KW-1185">Reference proteome</keyword>
<dbReference type="STRING" id="1448318.A0A319DX62"/>
<feature type="compositionally biased region" description="Basic and acidic residues" evidence="1">
    <location>
        <begin position="1"/>
        <end position="11"/>
    </location>
</feature>
<evidence type="ECO:0000313" key="2">
    <source>
        <dbReference type="EMBL" id="PYI02411.1"/>
    </source>
</evidence>
<organism evidence="2 3">
    <name type="scientific">Aspergillus sclerotiicarbonarius (strain CBS 121057 / IBT 28362)</name>
    <dbReference type="NCBI Taxonomy" id="1448318"/>
    <lineage>
        <taxon>Eukaryota</taxon>
        <taxon>Fungi</taxon>
        <taxon>Dikarya</taxon>
        <taxon>Ascomycota</taxon>
        <taxon>Pezizomycotina</taxon>
        <taxon>Eurotiomycetes</taxon>
        <taxon>Eurotiomycetidae</taxon>
        <taxon>Eurotiales</taxon>
        <taxon>Aspergillaceae</taxon>
        <taxon>Aspergillus</taxon>
        <taxon>Aspergillus subgen. Circumdati</taxon>
    </lineage>
</organism>
<accession>A0A319DX62</accession>
<reference evidence="2 3" key="1">
    <citation type="submission" date="2018-02" db="EMBL/GenBank/DDBJ databases">
        <title>The genomes of Aspergillus section Nigri reveals drivers in fungal speciation.</title>
        <authorList>
            <consortium name="DOE Joint Genome Institute"/>
            <person name="Vesth T.C."/>
            <person name="Nybo J."/>
            <person name="Theobald S."/>
            <person name="Brandl J."/>
            <person name="Frisvad J.C."/>
            <person name="Nielsen K.F."/>
            <person name="Lyhne E.K."/>
            <person name="Kogle M.E."/>
            <person name="Kuo A."/>
            <person name="Riley R."/>
            <person name="Clum A."/>
            <person name="Nolan M."/>
            <person name="Lipzen A."/>
            <person name="Salamov A."/>
            <person name="Henrissat B."/>
            <person name="Wiebenga A."/>
            <person name="De vries R.P."/>
            <person name="Grigoriev I.V."/>
            <person name="Mortensen U.H."/>
            <person name="Andersen M.R."/>
            <person name="Baker S.E."/>
        </authorList>
    </citation>
    <scope>NUCLEOTIDE SEQUENCE [LARGE SCALE GENOMIC DNA]</scope>
    <source>
        <strain evidence="2 3">CBS 121057</strain>
    </source>
</reference>
<evidence type="ECO:0000313" key="3">
    <source>
        <dbReference type="Proteomes" id="UP000248423"/>
    </source>
</evidence>